<keyword evidence="2" id="KW-1185">Reference proteome</keyword>
<reference evidence="1 2" key="1">
    <citation type="submission" date="2018-07" db="EMBL/GenBank/DDBJ databases">
        <title>Genomic Encyclopedia of Type Strains, Phase IV (KMG-IV): sequencing the most valuable type-strain genomes for metagenomic binning, comparative biology and taxonomic classification.</title>
        <authorList>
            <person name="Goeker M."/>
        </authorList>
    </citation>
    <scope>NUCLEOTIDE SEQUENCE [LARGE SCALE GENOMIC DNA]</scope>
    <source>
        <strain evidence="1 2">DSM 44952</strain>
    </source>
</reference>
<sequence>MSISIEPSPDCAHLSLYLPSPGVEFESCCHADGSLQDSCRHEILWEHAPAVDYRQLAQYRWIAGHQLVFCVWRCLVEAMHEFLDVPHSRPGNACIIATLYDAYSLLLLYSGSCSPDTYNSTIRPQMMAADPAFSGRWAPDQEAIGPLLKCIRKSTAPAVRQPITKAVKENIKIHMAVAERLVPEGKSLLRESGLDSSVPPTATQRRTYDGFFRVTRTSLCHREFAAQLLARLSQVRSDLRQHPLPVPCAWKQIGKTRNAPIDRFHRESLSTLDRLETYVRNSFQYEPAE</sequence>
<comment type="caution">
    <text evidence="1">The sequence shown here is derived from an EMBL/GenBank/DDBJ whole genome shotgun (WGS) entry which is preliminary data.</text>
</comment>
<accession>A0A370H6U9</accession>
<dbReference type="RefSeq" id="WP_147288962.1">
    <property type="nucleotide sequence ID" value="NZ_QQAZ01000004.1"/>
</dbReference>
<name>A0A370H6U9_9NOCA</name>
<gene>
    <name evidence="1" type="ORF">DFR68_104620</name>
</gene>
<evidence type="ECO:0000313" key="1">
    <source>
        <dbReference type="EMBL" id="RDI52132.1"/>
    </source>
</evidence>
<organism evidence="1 2">
    <name type="scientific">Nocardia mexicana</name>
    <dbReference type="NCBI Taxonomy" id="279262"/>
    <lineage>
        <taxon>Bacteria</taxon>
        <taxon>Bacillati</taxon>
        <taxon>Actinomycetota</taxon>
        <taxon>Actinomycetes</taxon>
        <taxon>Mycobacteriales</taxon>
        <taxon>Nocardiaceae</taxon>
        <taxon>Nocardia</taxon>
    </lineage>
</organism>
<evidence type="ECO:0000313" key="2">
    <source>
        <dbReference type="Proteomes" id="UP000255355"/>
    </source>
</evidence>
<dbReference type="EMBL" id="QQAZ01000004">
    <property type="protein sequence ID" value="RDI52132.1"/>
    <property type="molecule type" value="Genomic_DNA"/>
</dbReference>
<dbReference type="AlphaFoldDB" id="A0A370H6U9"/>
<dbReference type="Proteomes" id="UP000255355">
    <property type="component" value="Unassembled WGS sequence"/>
</dbReference>
<proteinExistence type="predicted"/>
<dbReference type="OrthoDB" id="3687546at2"/>
<protein>
    <submittedName>
        <fullName evidence="1">Uncharacterized protein</fullName>
    </submittedName>
</protein>